<dbReference type="PANTHER" id="PTHR12184:SF1">
    <property type="entry name" value="UBIQUINOL-CYTOCHROME-C REDUCTASE COMPLEX ASSEMBLY FACTOR 1"/>
    <property type="match status" value="1"/>
</dbReference>
<evidence type="ECO:0000313" key="3">
    <source>
        <dbReference type="Proteomes" id="UP000694867"/>
    </source>
</evidence>
<dbReference type="AlphaFoldDB" id="A0AAJ6VXT6"/>
<comment type="similarity">
    <text evidence="1">Belongs to the CBP3 family.</text>
</comment>
<accession>A0AAJ6VXT6</accession>
<protein>
    <submittedName>
        <fullName evidence="4">Ubiquinol-cytochrome-c reductase complex assembly factor 1</fullName>
    </submittedName>
</protein>
<dbReference type="GeneID" id="100901590"/>
<dbReference type="Pfam" id="PF03981">
    <property type="entry name" value="Ubiq_cyt_C_chap"/>
    <property type="match status" value="1"/>
</dbReference>
<keyword evidence="3" id="KW-1185">Reference proteome</keyword>
<evidence type="ECO:0000313" key="4">
    <source>
        <dbReference type="RefSeq" id="XP_003743327.1"/>
    </source>
</evidence>
<dbReference type="GO" id="GO:0005739">
    <property type="term" value="C:mitochondrion"/>
    <property type="evidence" value="ECO:0007669"/>
    <property type="project" value="TreeGrafter"/>
</dbReference>
<dbReference type="RefSeq" id="XP_003743327.1">
    <property type="nucleotide sequence ID" value="XM_003743279.1"/>
</dbReference>
<dbReference type="Proteomes" id="UP000694867">
    <property type="component" value="Unplaced"/>
</dbReference>
<reference evidence="4" key="1">
    <citation type="submission" date="2025-08" db="UniProtKB">
        <authorList>
            <consortium name="RefSeq"/>
        </authorList>
    </citation>
    <scope>IDENTIFICATION</scope>
</reference>
<dbReference type="CTD" id="55245"/>
<dbReference type="InterPro" id="IPR021150">
    <property type="entry name" value="Ubiq_cyt_c_chap"/>
</dbReference>
<proteinExistence type="inferred from homology"/>
<gene>
    <name evidence="4" type="primary">LOC100901590</name>
</gene>
<dbReference type="PANTHER" id="PTHR12184">
    <property type="entry name" value="UBIQUINOL-CYTOCHROME C REDUCTASE COMPLEX ASSEMBLY FACTOR 1 FAMILY MEMBER"/>
    <property type="match status" value="1"/>
</dbReference>
<sequence length="225" mass="26163">MLARSSAMYTRSMSTNPSHRYIQRVKDSFQWTFVHSSQAERGGDALYEAAVDKVDHALWFKRFALPDTFVSWFAITELHAWMCAQRVMDDGFSRRGQGARDNLIKNMWTDCETRMKKLGPMASKKRQDGLFELADHFKLMMFVYDEGLNKDDQLLAAALWRGLFHRDEKFTEFHHLRTLVHYVRSNVDHLDKVPIGKLYEFDGFTWKPLEESIKATSGGALNQVT</sequence>
<dbReference type="GO" id="GO:0034551">
    <property type="term" value="P:mitochondrial respiratory chain complex III assembly"/>
    <property type="evidence" value="ECO:0007669"/>
    <property type="project" value="TreeGrafter"/>
</dbReference>
<dbReference type="KEGG" id="goe:100901590"/>
<organism evidence="3 4">
    <name type="scientific">Galendromus occidentalis</name>
    <name type="common">western predatory mite</name>
    <dbReference type="NCBI Taxonomy" id="34638"/>
    <lineage>
        <taxon>Eukaryota</taxon>
        <taxon>Metazoa</taxon>
        <taxon>Ecdysozoa</taxon>
        <taxon>Arthropoda</taxon>
        <taxon>Chelicerata</taxon>
        <taxon>Arachnida</taxon>
        <taxon>Acari</taxon>
        <taxon>Parasitiformes</taxon>
        <taxon>Mesostigmata</taxon>
        <taxon>Gamasina</taxon>
        <taxon>Phytoseioidea</taxon>
        <taxon>Phytoseiidae</taxon>
        <taxon>Typhlodrominae</taxon>
        <taxon>Galendromus</taxon>
    </lineage>
</organism>
<evidence type="ECO:0000256" key="1">
    <source>
        <dbReference type="ARBA" id="ARBA00006407"/>
    </source>
</evidence>
<evidence type="ECO:0000259" key="2">
    <source>
        <dbReference type="Pfam" id="PF03981"/>
    </source>
</evidence>
<dbReference type="InterPro" id="IPR007129">
    <property type="entry name" value="Ubiqinol_cyt_c_chaperone_CPB3"/>
</dbReference>
<name>A0AAJ6VXT6_9ACAR</name>
<feature type="domain" description="Ubiquinol-cytochrome c chaperone" evidence="2">
    <location>
        <begin position="62"/>
        <end position="195"/>
    </location>
</feature>